<dbReference type="Gene3D" id="3.60.21.10">
    <property type="match status" value="1"/>
</dbReference>
<feature type="binding site" evidence="10">
    <location>
        <position position="200"/>
    </location>
    <ligand>
        <name>Mn(2+)</name>
        <dbReference type="ChEBI" id="CHEBI:29035"/>
        <label>1</label>
    </ligand>
</feature>
<evidence type="ECO:0000256" key="9">
    <source>
        <dbReference type="ARBA" id="ARBA00023211"/>
    </source>
</evidence>
<name>A0A1L6TC24_PISSA</name>
<protein>
    <recommendedName>
        <fullName evidence="10">UDP-2,3-diacylglucosamine hydrolase</fullName>
        <ecNumber evidence="10">3.6.1.54</ecNumber>
    </recommendedName>
    <alternativeName>
        <fullName evidence="10">UDP-2,3-diacylglucosamine diphosphatase</fullName>
    </alternativeName>
</protein>
<comment type="pathway">
    <text evidence="10">Glycolipid biosynthesis; lipid IV(A) biosynthesis; lipid IV(A) from (3R)-3-hydroxytetradecanoyl-[acyl-carrier-protein] and UDP-N-acetyl-alpha-D-glucosamine: step 4/6.</text>
</comment>
<evidence type="ECO:0000256" key="2">
    <source>
        <dbReference type="ARBA" id="ARBA00022516"/>
    </source>
</evidence>
<proteinExistence type="inferred from homology"/>
<keyword evidence="8 10" id="KW-0472">Membrane</keyword>
<feature type="binding site" evidence="10">
    <location>
        <position position="15"/>
    </location>
    <ligand>
        <name>Mn(2+)</name>
        <dbReference type="ChEBI" id="CHEBI:29035"/>
        <label>1</label>
    </ligand>
</feature>
<evidence type="ECO:0000256" key="1">
    <source>
        <dbReference type="ARBA" id="ARBA00022475"/>
    </source>
</evidence>
<comment type="caution">
    <text evidence="10">Lacks conserved residue(s) required for the propagation of feature annotation.</text>
</comment>
<comment type="function">
    <text evidence="10">Hydrolyzes the pyrophosphate bond of UDP-2,3-diacylglucosamine to yield 2,3-diacylglucosamine 1-phosphate (lipid X) and UMP by catalyzing the attack of water at the alpha-P atom. Involved in the biosynthesis of lipid A, a phosphorylated glycolipid that anchors the lipopolysaccharide to the outer membrane of the cell.</text>
</comment>
<feature type="binding site" evidence="10">
    <location>
        <position position="198"/>
    </location>
    <ligand>
        <name>substrate</name>
    </ligand>
</feature>
<dbReference type="InterPro" id="IPR029052">
    <property type="entry name" value="Metallo-depent_PP-like"/>
</dbReference>
<evidence type="ECO:0000256" key="6">
    <source>
        <dbReference type="ARBA" id="ARBA00022801"/>
    </source>
</evidence>
<dbReference type="GO" id="GO:0030145">
    <property type="term" value="F:manganese ion binding"/>
    <property type="evidence" value="ECO:0007669"/>
    <property type="project" value="UniProtKB-UniRule"/>
</dbReference>
<feature type="binding site" evidence="10">
    <location>
        <position position="118"/>
    </location>
    <ligand>
        <name>Mn(2+)</name>
        <dbReference type="ChEBI" id="CHEBI:29035"/>
        <label>2</label>
    </ligand>
</feature>
<comment type="cofactor">
    <cofactor evidence="10">
        <name>Mn(2+)</name>
        <dbReference type="ChEBI" id="CHEBI:29035"/>
    </cofactor>
    <text evidence="10">Binds 2 Mn(2+) ions per subunit in a binuclear metal center.</text>
</comment>
<keyword evidence="3 10" id="KW-0997">Cell inner membrane</keyword>
<feature type="binding site" evidence="10">
    <location>
        <position position="46"/>
    </location>
    <ligand>
        <name>Mn(2+)</name>
        <dbReference type="ChEBI" id="CHEBI:29035"/>
        <label>2</label>
    </ligand>
</feature>
<sequence length="241" mass="28573">MTTPDYQALFISDLHLSPEQPKLITLFLDYLSKTAIHSQALYILGDFFEFWIGDDDPEPLYQEIQQALQQASQTTNIYFMPGNRDFLLGSTWCQSAGMTLLADPSVIMINDHAILLSHGDLYCTEDISYQRYRYWVRKPWLQRCFLFLPLTWRLKIASNIHQVGRQKQETYLKPIDIHEETIKHYSQKYQSNRLIHGHTHRLGWHNHNYCQRWVLGDWRDKATDLCVYPSGKWQLRDHQPT</sequence>
<comment type="catalytic activity">
    <reaction evidence="10">
        <text>UDP-2-N,3-O-bis[(3R)-3-hydroxytetradecanoyl]-alpha-D-glucosamine + H2O = 2-N,3-O-bis[(3R)-3-hydroxytetradecanoyl]-alpha-D-glucosaminyl 1-phosphate + UMP + 2 H(+)</text>
        <dbReference type="Rhea" id="RHEA:25213"/>
        <dbReference type="ChEBI" id="CHEBI:15377"/>
        <dbReference type="ChEBI" id="CHEBI:15378"/>
        <dbReference type="ChEBI" id="CHEBI:57865"/>
        <dbReference type="ChEBI" id="CHEBI:57957"/>
        <dbReference type="ChEBI" id="CHEBI:78847"/>
        <dbReference type="EC" id="3.6.1.54"/>
    </reaction>
</comment>
<keyword evidence="5 10" id="KW-0479">Metal-binding</keyword>
<reference evidence="11 12" key="1">
    <citation type="journal article" date="2014" name="Genome Announc.">
        <title>Comparative Genome Analysis of Two Isolates of the Fish Pathogen Piscirickettsia salmonis from Different Hosts Reveals Major Differences in Virulence-Associated Secretion Systems.</title>
        <authorList>
            <person name="Bohle H."/>
            <person name="Henriquez P."/>
            <person name="Grothusen H."/>
            <person name="Navas E."/>
            <person name="Sandoval A."/>
            <person name="Bustamante F."/>
            <person name="Bustos P."/>
            <person name="Mancilla M."/>
        </authorList>
    </citation>
    <scope>NUCLEOTIDE SEQUENCE [LARGE SCALE GENOMIC DNA]</scope>
    <source>
        <strain evidence="12">B1-32597</strain>
    </source>
</reference>
<feature type="binding site" evidence="10">
    <location>
        <position position="167"/>
    </location>
    <ligand>
        <name>substrate</name>
    </ligand>
</feature>
<dbReference type="NCBIfam" id="NF003743">
    <property type="entry name" value="PRK05340.1"/>
    <property type="match status" value="1"/>
</dbReference>
<feature type="binding site" evidence="10">
    <location>
        <begin position="83"/>
        <end position="84"/>
    </location>
    <ligand>
        <name>substrate</name>
    </ligand>
</feature>
<evidence type="ECO:0000256" key="5">
    <source>
        <dbReference type="ARBA" id="ARBA00022723"/>
    </source>
</evidence>
<dbReference type="OrthoDB" id="9783283at2"/>
<evidence type="ECO:0000256" key="10">
    <source>
        <dbReference type="HAMAP-Rule" id="MF_00575"/>
    </source>
</evidence>
<dbReference type="EMBL" id="CP012508">
    <property type="protein sequence ID" value="ALB22910.1"/>
    <property type="molecule type" value="Genomic_DNA"/>
</dbReference>
<feature type="binding site" evidence="10">
    <location>
        <position position="83"/>
    </location>
    <ligand>
        <name>Mn(2+)</name>
        <dbReference type="ChEBI" id="CHEBI:29035"/>
        <label>2</label>
    </ligand>
</feature>
<dbReference type="GO" id="GO:0019897">
    <property type="term" value="C:extrinsic component of plasma membrane"/>
    <property type="evidence" value="ECO:0007669"/>
    <property type="project" value="UniProtKB-UniRule"/>
</dbReference>
<dbReference type="AlphaFoldDB" id="A0A1L6TC24"/>
<evidence type="ECO:0000256" key="4">
    <source>
        <dbReference type="ARBA" id="ARBA00022556"/>
    </source>
</evidence>
<keyword evidence="9 10" id="KW-0464">Manganese</keyword>
<dbReference type="PANTHER" id="PTHR34990:SF1">
    <property type="entry name" value="UDP-2,3-DIACYLGLUCOSAMINE HYDROLASE"/>
    <property type="match status" value="1"/>
</dbReference>
<dbReference type="InterPro" id="IPR004843">
    <property type="entry name" value="Calcineurin-like_PHP"/>
</dbReference>
<evidence type="ECO:0000256" key="3">
    <source>
        <dbReference type="ARBA" id="ARBA00022519"/>
    </source>
</evidence>
<dbReference type="GO" id="GO:0005737">
    <property type="term" value="C:cytoplasm"/>
    <property type="evidence" value="ECO:0007669"/>
    <property type="project" value="InterPro"/>
</dbReference>
<dbReference type="GO" id="GO:0009245">
    <property type="term" value="P:lipid A biosynthetic process"/>
    <property type="evidence" value="ECO:0007669"/>
    <property type="project" value="UniProtKB-UniRule"/>
</dbReference>
<comment type="similarity">
    <text evidence="10">Belongs to the LpxH family.</text>
</comment>
<dbReference type="GO" id="GO:0008758">
    <property type="term" value="F:UDP-2,3-diacylglucosamine hydrolase activity"/>
    <property type="evidence" value="ECO:0007669"/>
    <property type="project" value="UniProtKB-UniRule"/>
</dbReference>
<dbReference type="EC" id="3.6.1.54" evidence="10"/>
<dbReference type="Pfam" id="PF00149">
    <property type="entry name" value="Metallophos"/>
    <property type="match status" value="1"/>
</dbReference>
<keyword evidence="2 10" id="KW-0444">Lipid biosynthesis</keyword>
<dbReference type="SUPFAM" id="SSF56300">
    <property type="entry name" value="Metallo-dependent phosphatases"/>
    <property type="match status" value="1"/>
</dbReference>
<evidence type="ECO:0000313" key="12">
    <source>
        <dbReference type="Proteomes" id="UP000029558"/>
    </source>
</evidence>
<dbReference type="Proteomes" id="UP000029558">
    <property type="component" value="Chromosome"/>
</dbReference>
<dbReference type="RefSeq" id="WP_017376106.1">
    <property type="nucleotide sequence ID" value="NZ_CP012508.1"/>
</dbReference>
<keyword evidence="1 10" id="KW-1003">Cell membrane</keyword>
<feature type="binding site" evidence="10">
    <location>
        <position position="13"/>
    </location>
    <ligand>
        <name>Mn(2+)</name>
        <dbReference type="ChEBI" id="CHEBI:29035"/>
        <label>1</label>
    </ligand>
</feature>
<feature type="binding site" evidence="10">
    <location>
        <position position="198"/>
    </location>
    <ligand>
        <name>Mn(2+)</name>
        <dbReference type="ChEBI" id="CHEBI:29035"/>
        <label>2</label>
    </ligand>
</feature>
<organism evidence="11 12">
    <name type="scientific">Piscirickettsia salmonis</name>
    <dbReference type="NCBI Taxonomy" id="1238"/>
    <lineage>
        <taxon>Bacteria</taxon>
        <taxon>Pseudomonadati</taxon>
        <taxon>Pseudomonadota</taxon>
        <taxon>Gammaproteobacteria</taxon>
        <taxon>Thiotrichales</taxon>
        <taxon>Piscirickettsiaceae</taxon>
        <taxon>Piscirickettsia</taxon>
    </lineage>
</organism>
<evidence type="ECO:0000313" key="11">
    <source>
        <dbReference type="EMBL" id="ALB22910.1"/>
    </source>
</evidence>
<evidence type="ECO:0000256" key="7">
    <source>
        <dbReference type="ARBA" id="ARBA00023098"/>
    </source>
</evidence>
<dbReference type="PANTHER" id="PTHR34990">
    <property type="entry name" value="UDP-2,3-DIACYLGLUCOSAMINE HYDROLASE-RELATED"/>
    <property type="match status" value="1"/>
</dbReference>
<accession>A0A1L6TC24</accession>
<keyword evidence="4 10" id="KW-0441">Lipid A biosynthesis</keyword>
<dbReference type="InterPro" id="IPR043461">
    <property type="entry name" value="LpxH-like"/>
</dbReference>
<feature type="binding site" evidence="10">
    <location>
        <position position="46"/>
    </location>
    <ligand>
        <name>Mn(2+)</name>
        <dbReference type="ChEBI" id="CHEBI:29035"/>
        <label>1</label>
    </ligand>
</feature>
<dbReference type="CDD" id="cd07398">
    <property type="entry name" value="MPP_YbbF-LpxH"/>
    <property type="match status" value="1"/>
</dbReference>
<comment type="subcellular location">
    <subcellularLocation>
        <location evidence="10">Cell inner membrane</location>
        <topology evidence="10">Peripheral membrane protein</topology>
        <orientation evidence="10">Cytoplasmic side</orientation>
    </subcellularLocation>
</comment>
<dbReference type="HAMAP" id="MF_00575">
    <property type="entry name" value="LpxH"/>
    <property type="match status" value="1"/>
</dbReference>
<dbReference type="InterPro" id="IPR010138">
    <property type="entry name" value="UDP-diacylglucosamine_Hdrlase"/>
</dbReference>
<gene>
    <name evidence="10" type="primary">lpxH</name>
    <name evidence="11" type="ORF">KU39_1730</name>
</gene>
<dbReference type="NCBIfam" id="TIGR01854">
    <property type="entry name" value="lipid_A_lpxH"/>
    <property type="match status" value="1"/>
</dbReference>
<keyword evidence="6 10" id="KW-0378">Hydrolase</keyword>
<evidence type="ECO:0000256" key="8">
    <source>
        <dbReference type="ARBA" id="ARBA00023136"/>
    </source>
</evidence>
<keyword evidence="7 10" id="KW-0443">Lipid metabolism</keyword>
<feature type="binding site" evidence="10">
    <location>
        <position position="126"/>
    </location>
    <ligand>
        <name>substrate</name>
    </ligand>
</feature>